<keyword evidence="1" id="KW-0472">Membrane</keyword>
<keyword evidence="3" id="KW-1185">Reference proteome</keyword>
<evidence type="ECO:0000256" key="1">
    <source>
        <dbReference type="SAM" id="Phobius"/>
    </source>
</evidence>
<dbReference type="EMBL" id="BMEQ01000023">
    <property type="protein sequence ID" value="GGG66260.1"/>
    <property type="molecule type" value="Genomic_DNA"/>
</dbReference>
<dbReference type="Proteomes" id="UP000638848">
    <property type="component" value="Unassembled WGS sequence"/>
</dbReference>
<feature type="transmembrane region" description="Helical" evidence="1">
    <location>
        <begin position="7"/>
        <end position="28"/>
    </location>
</feature>
<reference evidence="2" key="2">
    <citation type="submission" date="2020-09" db="EMBL/GenBank/DDBJ databases">
        <authorList>
            <person name="Sun Q."/>
            <person name="Zhou Y."/>
        </authorList>
    </citation>
    <scope>NUCLEOTIDE SEQUENCE</scope>
    <source>
        <strain evidence="2">CGMCC 1.12187</strain>
    </source>
</reference>
<proteinExistence type="predicted"/>
<comment type="caution">
    <text evidence="2">The sequence shown here is derived from an EMBL/GenBank/DDBJ whole genome shotgun (WGS) entry which is preliminary data.</text>
</comment>
<accession>A0A917LXZ4</accession>
<keyword evidence="1" id="KW-0812">Transmembrane</keyword>
<name>A0A917LXZ4_9MICC</name>
<evidence type="ECO:0000313" key="2">
    <source>
        <dbReference type="EMBL" id="GGG66260.1"/>
    </source>
</evidence>
<gene>
    <name evidence="2" type="ORF">GCM10011374_32880</name>
</gene>
<reference evidence="2" key="1">
    <citation type="journal article" date="2014" name="Int. J. Syst. Evol. Microbiol.">
        <title>Complete genome sequence of Corynebacterium casei LMG S-19264T (=DSM 44701T), isolated from a smear-ripened cheese.</title>
        <authorList>
            <consortium name="US DOE Joint Genome Institute (JGI-PGF)"/>
            <person name="Walter F."/>
            <person name="Albersmeier A."/>
            <person name="Kalinowski J."/>
            <person name="Ruckert C."/>
        </authorList>
    </citation>
    <scope>NUCLEOTIDE SEQUENCE</scope>
    <source>
        <strain evidence="2">CGMCC 1.12187</strain>
    </source>
</reference>
<evidence type="ECO:0000313" key="3">
    <source>
        <dbReference type="Proteomes" id="UP000638848"/>
    </source>
</evidence>
<feature type="transmembrane region" description="Helical" evidence="1">
    <location>
        <begin position="34"/>
        <end position="54"/>
    </location>
</feature>
<protein>
    <submittedName>
        <fullName evidence="2">Uncharacterized protein</fullName>
    </submittedName>
</protein>
<dbReference type="RefSeq" id="WP_188539197.1">
    <property type="nucleotide sequence ID" value="NZ_BMEQ01000023.1"/>
</dbReference>
<sequence>MSRDQENALIVVIGVVGTLQTISALYEWVPGEKFSTAMAAVMLAWSVFFFAWVVQRARHAPHRRVQLREHDEDVEV</sequence>
<dbReference type="AlphaFoldDB" id="A0A917LXZ4"/>
<organism evidence="2 3">
    <name type="scientific">Kocuria dechangensis</name>
    <dbReference type="NCBI Taxonomy" id="1176249"/>
    <lineage>
        <taxon>Bacteria</taxon>
        <taxon>Bacillati</taxon>
        <taxon>Actinomycetota</taxon>
        <taxon>Actinomycetes</taxon>
        <taxon>Micrococcales</taxon>
        <taxon>Micrococcaceae</taxon>
        <taxon>Kocuria</taxon>
    </lineage>
</organism>
<keyword evidence="1" id="KW-1133">Transmembrane helix</keyword>